<evidence type="ECO:0000256" key="1">
    <source>
        <dbReference type="ARBA" id="ARBA00022741"/>
    </source>
</evidence>
<feature type="domain" description="Helicase-associated" evidence="3">
    <location>
        <begin position="93"/>
        <end position="184"/>
    </location>
</feature>
<dbReference type="SMART" id="SM00847">
    <property type="entry name" value="HA2"/>
    <property type="match status" value="1"/>
</dbReference>
<evidence type="ECO:0000313" key="4">
    <source>
        <dbReference type="EMBL" id="KAG0148983.1"/>
    </source>
</evidence>
<accession>A0A9P6NRL6</accession>
<dbReference type="AlphaFoldDB" id="A0A9P6NRL6"/>
<dbReference type="Pfam" id="PF21010">
    <property type="entry name" value="HA2_C"/>
    <property type="match status" value="1"/>
</dbReference>
<keyword evidence="2" id="KW-0067">ATP-binding</keyword>
<dbReference type="EMBL" id="MU167231">
    <property type="protein sequence ID" value="KAG0148983.1"/>
    <property type="molecule type" value="Genomic_DNA"/>
</dbReference>
<reference evidence="4" key="1">
    <citation type="submission" date="2013-11" db="EMBL/GenBank/DDBJ databases">
        <title>Genome sequence of the fusiform rust pathogen reveals effectors for host alternation and coevolution with pine.</title>
        <authorList>
            <consortium name="DOE Joint Genome Institute"/>
            <person name="Smith K."/>
            <person name="Pendleton A."/>
            <person name="Kubisiak T."/>
            <person name="Anderson C."/>
            <person name="Salamov A."/>
            <person name="Aerts A."/>
            <person name="Riley R."/>
            <person name="Clum A."/>
            <person name="Lindquist E."/>
            <person name="Ence D."/>
            <person name="Campbell M."/>
            <person name="Kronenberg Z."/>
            <person name="Feau N."/>
            <person name="Dhillon B."/>
            <person name="Hamelin R."/>
            <person name="Burleigh J."/>
            <person name="Smith J."/>
            <person name="Yandell M."/>
            <person name="Nelson C."/>
            <person name="Grigoriev I."/>
            <person name="Davis J."/>
        </authorList>
    </citation>
    <scope>NUCLEOTIDE SEQUENCE</scope>
    <source>
        <strain evidence="4">G11</strain>
    </source>
</reference>
<dbReference type="InterPro" id="IPR048333">
    <property type="entry name" value="HA2_WH"/>
</dbReference>
<dbReference type="GO" id="GO:0071013">
    <property type="term" value="C:catalytic step 2 spliceosome"/>
    <property type="evidence" value="ECO:0007669"/>
    <property type="project" value="TreeGrafter"/>
</dbReference>
<dbReference type="Pfam" id="PF07717">
    <property type="entry name" value="OB_NTP_bind"/>
    <property type="match status" value="1"/>
</dbReference>
<protein>
    <recommendedName>
        <fullName evidence="3">Helicase-associated domain-containing protein</fullName>
    </recommendedName>
</protein>
<dbReference type="InterPro" id="IPR007502">
    <property type="entry name" value="Helicase-assoc_dom"/>
</dbReference>
<dbReference type="PANTHER" id="PTHR18934">
    <property type="entry name" value="ATP-DEPENDENT RNA HELICASE"/>
    <property type="match status" value="1"/>
</dbReference>
<evidence type="ECO:0000313" key="5">
    <source>
        <dbReference type="Proteomes" id="UP000886653"/>
    </source>
</evidence>
<dbReference type="InterPro" id="IPR027417">
    <property type="entry name" value="P-loop_NTPase"/>
</dbReference>
<proteinExistence type="predicted"/>
<dbReference type="Proteomes" id="UP000886653">
    <property type="component" value="Unassembled WGS sequence"/>
</dbReference>
<dbReference type="OrthoDB" id="10253254at2759"/>
<name>A0A9P6NRL6_9BASI</name>
<dbReference type="GO" id="GO:0003723">
    <property type="term" value="F:RNA binding"/>
    <property type="evidence" value="ECO:0007669"/>
    <property type="project" value="TreeGrafter"/>
</dbReference>
<sequence>MYDPVKAMDLLAVVPVSKASAIQRAGRAGRTRPGKCFRLYTEASYEGLKAQTEPEICRTDLGTVVLQLKALGIVNVARGFEFVDAPNSLLVERALEFLFALGALDDEGALTKELGAKMAEMPVDPMMAKILLNSAKFGCSEEMLTIAAMTSVQNVFVMGGDNDVTGELSRRKFTVTEGDHLTYLNVYNAFIGVGRSTAKWCARYRLNFKALSRAMNIRLQLKKYLKKFEVPLVSSSSPVEIRRCLVSGYFRNVARMNEDGSYRSAREGTVLHVHPSSVMFNRRPETGWVLFHEVMETKKTFIRDLTVIDPDWLPELAGHFYEFSQPVSS</sequence>
<dbReference type="Gene3D" id="1.20.120.1080">
    <property type="match status" value="1"/>
</dbReference>
<dbReference type="SUPFAM" id="SSF52540">
    <property type="entry name" value="P-loop containing nucleoside triphosphate hydrolases"/>
    <property type="match status" value="1"/>
</dbReference>
<dbReference type="GO" id="GO:0004386">
    <property type="term" value="F:helicase activity"/>
    <property type="evidence" value="ECO:0007669"/>
    <property type="project" value="TreeGrafter"/>
</dbReference>
<dbReference type="InterPro" id="IPR011709">
    <property type="entry name" value="DEAD-box_helicase_OB_fold"/>
</dbReference>
<comment type="caution">
    <text evidence="4">The sequence shown here is derived from an EMBL/GenBank/DDBJ whole genome shotgun (WGS) entry which is preliminary data.</text>
</comment>
<keyword evidence="5" id="KW-1185">Reference proteome</keyword>
<gene>
    <name evidence="4" type="ORF">CROQUDRAFT_359561</name>
</gene>
<dbReference type="Gene3D" id="3.40.50.300">
    <property type="entry name" value="P-loop containing nucleotide triphosphate hydrolases"/>
    <property type="match status" value="1"/>
</dbReference>
<dbReference type="GO" id="GO:0005524">
    <property type="term" value="F:ATP binding"/>
    <property type="evidence" value="ECO:0007669"/>
    <property type="project" value="UniProtKB-KW"/>
</dbReference>
<evidence type="ECO:0000256" key="2">
    <source>
        <dbReference type="ARBA" id="ARBA00022840"/>
    </source>
</evidence>
<keyword evidence="1" id="KW-0547">Nucleotide-binding</keyword>
<evidence type="ECO:0000259" key="3">
    <source>
        <dbReference type="SMART" id="SM00847"/>
    </source>
</evidence>
<dbReference type="Pfam" id="PF04408">
    <property type="entry name" value="WHD_HA2"/>
    <property type="match status" value="1"/>
</dbReference>
<dbReference type="PANTHER" id="PTHR18934:SF136">
    <property type="entry name" value="ATP-DEPENDENT RNA HELICASE DHX35-RELATED"/>
    <property type="match status" value="1"/>
</dbReference>
<organism evidence="4 5">
    <name type="scientific">Cronartium quercuum f. sp. fusiforme G11</name>
    <dbReference type="NCBI Taxonomy" id="708437"/>
    <lineage>
        <taxon>Eukaryota</taxon>
        <taxon>Fungi</taxon>
        <taxon>Dikarya</taxon>
        <taxon>Basidiomycota</taxon>
        <taxon>Pucciniomycotina</taxon>
        <taxon>Pucciniomycetes</taxon>
        <taxon>Pucciniales</taxon>
        <taxon>Coleosporiaceae</taxon>
        <taxon>Cronartium</taxon>
    </lineage>
</organism>